<dbReference type="OrthoDB" id="107620at2759"/>
<dbReference type="VEuPathDB" id="FungiDB:PC110_g22986"/>
<evidence type="ECO:0000313" key="3">
    <source>
        <dbReference type="Proteomes" id="UP000251314"/>
    </source>
</evidence>
<dbReference type="AlphaFoldDB" id="A0A329RAW6"/>
<evidence type="ECO:0000313" key="2">
    <source>
        <dbReference type="EMBL" id="RAW20572.1"/>
    </source>
</evidence>
<dbReference type="EMBL" id="MJFZ01002672">
    <property type="protein sequence ID" value="RAW20572.1"/>
    <property type="molecule type" value="Genomic_DNA"/>
</dbReference>
<feature type="non-terminal residue" evidence="2">
    <location>
        <position position="1"/>
    </location>
</feature>
<dbReference type="InterPro" id="IPR018289">
    <property type="entry name" value="MULE_transposase_dom"/>
</dbReference>
<feature type="domain" description="MULE transposase" evidence="1">
    <location>
        <begin position="79"/>
        <end position="179"/>
    </location>
</feature>
<dbReference type="PANTHER" id="PTHR33977">
    <property type="entry name" value="ZINC ION BINDING PROTEIN"/>
    <property type="match status" value="1"/>
</dbReference>
<comment type="caution">
    <text evidence="2">The sequence shown here is derived from an EMBL/GenBank/DDBJ whole genome shotgun (WGS) entry which is preliminary data.</text>
</comment>
<organism evidence="2 3">
    <name type="scientific">Phytophthora cactorum</name>
    <dbReference type="NCBI Taxonomy" id="29920"/>
    <lineage>
        <taxon>Eukaryota</taxon>
        <taxon>Sar</taxon>
        <taxon>Stramenopiles</taxon>
        <taxon>Oomycota</taxon>
        <taxon>Peronosporomycetes</taxon>
        <taxon>Peronosporales</taxon>
        <taxon>Peronosporaceae</taxon>
        <taxon>Phytophthora</taxon>
    </lineage>
</organism>
<keyword evidence="3" id="KW-1185">Reference proteome</keyword>
<reference evidence="2 3" key="1">
    <citation type="submission" date="2018-01" db="EMBL/GenBank/DDBJ databases">
        <title>Draft genome of the strawberry crown rot pathogen Phytophthora cactorum.</title>
        <authorList>
            <person name="Armitage A.D."/>
            <person name="Lysoe E."/>
            <person name="Nellist C.F."/>
            <person name="Harrison R.J."/>
            <person name="Brurberg M.B."/>
        </authorList>
    </citation>
    <scope>NUCLEOTIDE SEQUENCE [LARGE SCALE GENOMIC DNA]</scope>
    <source>
        <strain evidence="2 3">10300</strain>
    </source>
</reference>
<evidence type="ECO:0000259" key="1">
    <source>
        <dbReference type="Pfam" id="PF10551"/>
    </source>
</evidence>
<proteinExistence type="predicted"/>
<gene>
    <name evidence="2" type="ORF">PC110_g22986</name>
</gene>
<dbReference type="PANTHER" id="PTHR33977:SF1">
    <property type="entry name" value="ZINC ION BINDING PROTEIN"/>
    <property type="match status" value="1"/>
</dbReference>
<accession>A0A329RAW6</accession>
<dbReference type="Proteomes" id="UP000251314">
    <property type="component" value="Unassembled WGS sequence"/>
</dbReference>
<protein>
    <recommendedName>
        <fullName evidence="1">MULE transposase domain-containing protein</fullName>
    </recommendedName>
</protein>
<name>A0A329RAW6_9STRA</name>
<dbReference type="Pfam" id="PF10551">
    <property type="entry name" value="MULE"/>
    <property type="match status" value="1"/>
</dbReference>
<sequence>HYRRAHLGGSDFHDDVKGKVREHAFRGQEEQDVPITFTWRSDVNGEPIVGRGSDSDAFVVGVSSKQLMSQLDRDPSSYVMHIDTTYKLGQVEYPLMVVISDFMSPFHVVAFFIKLQQTEHHFTEALAMLRRIYTAVTNKQLLVRYFMADADKAQRNAVDAVLGVRNELVNLMCYFHVATKIYKHTRGIPVTLAARISKDVADMHYAVSAADYERIKKRSLDDWQKLPQLSAFASYFTKG</sequence>